<name>A0A1L3LVT0_9HYPH</name>
<organism evidence="1 2">
    <name type="scientific">Sinorhizobium americanum</name>
    <dbReference type="NCBI Taxonomy" id="194963"/>
    <lineage>
        <taxon>Bacteria</taxon>
        <taxon>Pseudomonadati</taxon>
        <taxon>Pseudomonadota</taxon>
        <taxon>Alphaproteobacteria</taxon>
        <taxon>Hyphomicrobiales</taxon>
        <taxon>Rhizobiaceae</taxon>
        <taxon>Sinorhizobium/Ensifer group</taxon>
        <taxon>Sinorhizobium</taxon>
    </lineage>
</organism>
<gene>
    <name evidence="1" type="ORF">SAMCFNEI73_pC0493</name>
</gene>
<dbReference type="Proteomes" id="UP000182306">
    <property type="component" value="Plasmid C"/>
</dbReference>
<dbReference type="EMBL" id="CP013110">
    <property type="protein sequence ID" value="APG94214.1"/>
    <property type="molecule type" value="Genomic_DNA"/>
</dbReference>
<evidence type="ECO:0000313" key="2">
    <source>
        <dbReference type="Proteomes" id="UP000182306"/>
    </source>
</evidence>
<reference evidence="1 2" key="1">
    <citation type="submission" date="2015-10" db="EMBL/GenBank/DDBJ databases">
        <title>Genomic differences between typical nodule nitrogen-fixing rhizobial strains and those coming from bean seeds.</title>
        <authorList>
            <person name="Peralta H."/>
            <person name="Aguilar-Vera A."/>
            <person name="Diaz R."/>
            <person name="Mora Y."/>
            <person name="Martinez-Batallar G."/>
            <person name="Salazar E."/>
            <person name="Vargas-Lagunas C."/>
            <person name="Encarnacion S."/>
            <person name="Girard L."/>
            <person name="Mora J."/>
        </authorList>
    </citation>
    <scope>NUCLEOTIDE SEQUENCE [LARGE SCALE GENOMIC DNA]</scope>
    <source>
        <strain evidence="1 2">CFNEI 73</strain>
        <plasmid evidence="1 2">C</plasmid>
    </source>
</reference>
<dbReference type="AlphaFoldDB" id="A0A1L3LVT0"/>
<accession>A0A1L3LVT0</accession>
<geneLocation type="plasmid" evidence="1 2">
    <name>C</name>
</geneLocation>
<proteinExistence type="predicted"/>
<protein>
    <submittedName>
        <fullName evidence="1">Uncharacterized protein</fullName>
    </submittedName>
</protein>
<evidence type="ECO:0000313" key="1">
    <source>
        <dbReference type="EMBL" id="APG94214.1"/>
    </source>
</evidence>
<keyword evidence="1" id="KW-0614">Plasmid</keyword>
<sequence length="39" mass="4245">MPGLNAGHDRLPMVMFSRIGCRIARNVPNPIAVLSNVAR</sequence>
<dbReference type="KEGG" id="same:SAMCFNEI73_pC0493"/>
<keyword evidence="2" id="KW-1185">Reference proteome</keyword>